<accession>A0A5Q2WE41</accession>
<protein>
    <submittedName>
        <fullName evidence="1">Uncharacterized protein</fullName>
    </submittedName>
</protein>
<keyword evidence="2" id="KW-1185">Reference proteome</keyword>
<dbReference type="GeneID" id="55814209"/>
<name>A0A5Q2WE41_9CAUD</name>
<organism evidence="1 2">
    <name type="scientific">Arthrobacter phage Kuleana</name>
    <dbReference type="NCBI Taxonomy" id="2653270"/>
    <lineage>
        <taxon>Viruses</taxon>
        <taxon>Duplodnaviria</taxon>
        <taxon>Heunggongvirae</taxon>
        <taxon>Uroviricota</taxon>
        <taxon>Caudoviricetes</taxon>
        <taxon>Kuleanavirus</taxon>
        <taxon>Kuleanavirus kuleana</taxon>
    </lineage>
</organism>
<reference evidence="1 2" key="1">
    <citation type="submission" date="2019-09" db="EMBL/GenBank/DDBJ databases">
        <authorList>
            <person name="Barrows A.R."/>
            <person name="Franco J.W."/>
            <person name="Javier C.J."/>
            <person name="Lucero K.A."/>
            <person name="Madrid E.R."/>
            <person name="Margerin I.A.R."/>
            <person name="Moore C.L."/>
            <person name="Neustel K.S."/>
            <person name="Ornellas N.W."/>
            <person name="Oshiro K."/>
            <person name="Severson C.G."/>
            <person name="Vavra L.H."/>
            <person name="Wilcer A."/>
            <person name="Donachie S.P."/>
            <person name="Reed F.A."/>
            <person name="Palecanda S."/>
            <person name="Chong R.A."/>
            <person name="Porter M.L."/>
            <person name="Washington J.M."/>
            <person name="Garlena R.A."/>
            <person name="Russell D.A."/>
            <person name="Pope W.H."/>
            <person name="Jacobs-Sera D."/>
            <person name="Hatfull G.F."/>
        </authorList>
    </citation>
    <scope>NUCLEOTIDE SEQUENCE [LARGE SCALE GENOMIC DNA]</scope>
</reference>
<dbReference type="KEGG" id="vg:55814209"/>
<dbReference type="RefSeq" id="YP_009884841.1">
    <property type="nucleotide sequence ID" value="NC_049473.1"/>
</dbReference>
<dbReference type="EMBL" id="MN484600">
    <property type="protein sequence ID" value="QGH74520.1"/>
    <property type="molecule type" value="Genomic_DNA"/>
</dbReference>
<evidence type="ECO:0000313" key="1">
    <source>
        <dbReference type="EMBL" id="QGH74520.1"/>
    </source>
</evidence>
<sequence length="100" mass="11375">MERTENQIHAAARELQRKMDAHWIPSTILVVKVTVSEDLAHIIIQAQTPDGDELERNEQPANTGAWELYRQAKLTAAYGMLEENRRYLAEAKRTADSLDA</sequence>
<proteinExistence type="predicted"/>
<gene>
    <name evidence="1" type="primary">33</name>
    <name evidence="1" type="ORF">SEA_KULEANA_33</name>
</gene>
<dbReference type="Proteomes" id="UP000394254">
    <property type="component" value="Segment"/>
</dbReference>
<evidence type="ECO:0000313" key="2">
    <source>
        <dbReference type="Proteomes" id="UP000394254"/>
    </source>
</evidence>